<evidence type="ECO:0000256" key="1">
    <source>
        <dbReference type="ARBA" id="ARBA00008842"/>
    </source>
</evidence>
<dbReference type="Gene3D" id="6.10.250.1430">
    <property type="match status" value="1"/>
</dbReference>
<reference evidence="3" key="1">
    <citation type="submission" date="2021-03" db="EMBL/GenBank/DDBJ databases">
        <authorList>
            <person name="Tagirdzhanova G."/>
        </authorList>
    </citation>
    <scope>NUCLEOTIDE SEQUENCE</scope>
</reference>
<dbReference type="Gene3D" id="3.30.70.3490">
    <property type="match status" value="1"/>
</dbReference>
<dbReference type="GO" id="GO:0120009">
    <property type="term" value="P:intermembrane lipid transfer"/>
    <property type="evidence" value="ECO:0007669"/>
    <property type="project" value="UniProtKB-ARBA"/>
</dbReference>
<gene>
    <name evidence="3" type="ORF">GOMPHAMPRED_003335</name>
</gene>
<accession>A0A8H3EI79</accession>
<proteinExistence type="inferred from homology"/>
<comment type="similarity">
    <text evidence="1 2">Belongs to the OSBP family.</text>
</comment>
<evidence type="ECO:0000313" key="4">
    <source>
        <dbReference type="Proteomes" id="UP000664169"/>
    </source>
</evidence>
<dbReference type="PANTHER" id="PTHR10972">
    <property type="entry name" value="OXYSTEROL-BINDING PROTEIN-RELATED"/>
    <property type="match status" value="1"/>
</dbReference>
<sequence>MSSSKQEEGGAVPPAAKGSWTSFIKSIASFNGDLSSLTAPPFILGVISLTEFSSYWAEHPSIFVAPAAEKDPAKRALLVLKWFLSTLKQQYCSRSDALGSEKKPLNPFLGELFLGKWEDEAGTTELISEQVSHHPPATAYSIQNDKHGVRLQGYNAQKASFSRTIHVRQIGHAVYHIDAYNEDYLISLPSLHIESLIYGSPFVELNKTTTIVSSSGYISKIDYSGKGWMSGKKNSFSAVLYKEGHEKDVLYSVDGQWNDTFTIKQGTSKHGSVIETYRNSDHPTTKLILPPLEEQSPRESKKAWKTVIDGILKGDMDTTGFEKSKIEVQQREMRKKEQAEGREWQRTFFSRVPSHPIFEQLSRSTGEKLEADKTGGIWRFDEEKAKTAKRPFTFDQ</sequence>
<dbReference type="Proteomes" id="UP000664169">
    <property type="component" value="Unassembled WGS sequence"/>
</dbReference>
<dbReference type="InterPro" id="IPR018494">
    <property type="entry name" value="Oxysterol-bd_CS"/>
</dbReference>
<dbReference type="SUPFAM" id="SSF144000">
    <property type="entry name" value="Oxysterol-binding protein-like"/>
    <property type="match status" value="1"/>
</dbReference>
<name>A0A8H3EI79_9LECA</name>
<dbReference type="PROSITE" id="PS01013">
    <property type="entry name" value="OSBP"/>
    <property type="match status" value="1"/>
</dbReference>
<evidence type="ECO:0000313" key="3">
    <source>
        <dbReference type="EMBL" id="CAF9905714.1"/>
    </source>
</evidence>
<dbReference type="Pfam" id="PF01237">
    <property type="entry name" value="Oxysterol_BP"/>
    <property type="match status" value="1"/>
</dbReference>
<dbReference type="OrthoDB" id="14833at2759"/>
<dbReference type="AlphaFoldDB" id="A0A8H3EI79"/>
<evidence type="ECO:0008006" key="5">
    <source>
        <dbReference type="Google" id="ProtNLM"/>
    </source>
</evidence>
<dbReference type="GO" id="GO:0005829">
    <property type="term" value="C:cytosol"/>
    <property type="evidence" value="ECO:0007669"/>
    <property type="project" value="TreeGrafter"/>
</dbReference>
<keyword evidence="4" id="KW-1185">Reference proteome</keyword>
<dbReference type="Gene3D" id="2.40.160.120">
    <property type="match status" value="1"/>
</dbReference>
<protein>
    <recommendedName>
        <fullName evidence="5">Oxysterol-binding protein</fullName>
    </recommendedName>
</protein>
<comment type="caution">
    <text evidence="3">The sequence shown here is derived from an EMBL/GenBank/DDBJ whole genome shotgun (WGS) entry which is preliminary data.</text>
</comment>
<dbReference type="PANTHER" id="PTHR10972:SF184">
    <property type="entry name" value="OXYSTEROL-BINDING PROTEIN HOMOLOG 4-RELATED"/>
    <property type="match status" value="1"/>
</dbReference>
<dbReference type="InterPro" id="IPR000648">
    <property type="entry name" value="Oxysterol-bd"/>
</dbReference>
<dbReference type="FunFam" id="1.10.287.2720:FF:000003">
    <property type="entry name" value="Oxysterol binding protein"/>
    <property type="match status" value="1"/>
</dbReference>
<evidence type="ECO:0000256" key="2">
    <source>
        <dbReference type="RuleBase" id="RU003844"/>
    </source>
</evidence>
<dbReference type="FunFam" id="2.40.160.120:FF:000010">
    <property type="entry name" value="Oxysterol-binding protein homolog 4"/>
    <property type="match status" value="1"/>
</dbReference>
<dbReference type="Gene3D" id="1.10.287.2720">
    <property type="match status" value="1"/>
</dbReference>
<dbReference type="InterPro" id="IPR037239">
    <property type="entry name" value="OSBP_sf"/>
</dbReference>
<dbReference type="GO" id="GO:0008142">
    <property type="term" value="F:oxysterol binding"/>
    <property type="evidence" value="ECO:0007669"/>
    <property type="project" value="TreeGrafter"/>
</dbReference>
<dbReference type="GO" id="GO:0016020">
    <property type="term" value="C:membrane"/>
    <property type="evidence" value="ECO:0007669"/>
    <property type="project" value="TreeGrafter"/>
</dbReference>
<dbReference type="EMBL" id="CAJPDQ010000002">
    <property type="protein sequence ID" value="CAF9905714.1"/>
    <property type="molecule type" value="Genomic_DNA"/>
</dbReference>
<organism evidence="3 4">
    <name type="scientific">Gomphillus americanus</name>
    <dbReference type="NCBI Taxonomy" id="1940652"/>
    <lineage>
        <taxon>Eukaryota</taxon>
        <taxon>Fungi</taxon>
        <taxon>Dikarya</taxon>
        <taxon>Ascomycota</taxon>
        <taxon>Pezizomycotina</taxon>
        <taxon>Lecanoromycetes</taxon>
        <taxon>OSLEUM clade</taxon>
        <taxon>Ostropomycetidae</taxon>
        <taxon>Ostropales</taxon>
        <taxon>Graphidaceae</taxon>
        <taxon>Gomphilloideae</taxon>
        <taxon>Gomphillus</taxon>
    </lineage>
</organism>